<comment type="subcellular location">
    <subcellularLocation>
        <location evidence="1 8">Membrane</location>
        <topology evidence="1 8">Multi-pass membrane protein</topology>
    </subcellularLocation>
</comment>
<evidence type="ECO:0000256" key="9">
    <source>
        <dbReference type="SAM" id="SignalP"/>
    </source>
</evidence>
<evidence type="ECO:0000313" key="10">
    <source>
        <dbReference type="EMBL" id="KAJ1953160.1"/>
    </source>
</evidence>
<feature type="transmembrane region" description="Helical" evidence="8">
    <location>
        <begin position="394"/>
        <end position="412"/>
    </location>
</feature>
<evidence type="ECO:0000256" key="2">
    <source>
        <dbReference type="ARBA" id="ARBA00006939"/>
    </source>
</evidence>
<dbReference type="GO" id="GO:0005886">
    <property type="term" value="C:plasma membrane"/>
    <property type="evidence" value="ECO:0007669"/>
    <property type="project" value="TreeGrafter"/>
</dbReference>
<feature type="transmembrane region" description="Helical" evidence="8">
    <location>
        <begin position="261"/>
        <end position="280"/>
    </location>
</feature>
<keyword evidence="3 8" id="KW-0813">Transport</keyword>
<keyword evidence="7 8" id="KW-0472">Membrane</keyword>
<feature type="transmembrane region" description="Helical" evidence="8">
    <location>
        <begin position="352"/>
        <end position="374"/>
    </location>
</feature>
<feature type="chain" id="PRO_5040829589" evidence="9">
    <location>
        <begin position="22"/>
        <end position="413"/>
    </location>
</feature>
<feature type="transmembrane region" description="Helical" evidence="8">
    <location>
        <begin position="321"/>
        <end position="340"/>
    </location>
</feature>
<dbReference type="EMBL" id="JANBPY010002957">
    <property type="protein sequence ID" value="KAJ1953160.1"/>
    <property type="molecule type" value="Genomic_DNA"/>
</dbReference>
<keyword evidence="6 8" id="KW-0406">Ion transport</keyword>
<name>A0A9W8ALI9_9FUNG</name>
<dbReference type="Proteomes" id="UP001150925">
    <property type="component" value="Unassembled WGS sequence"/>
</dbReference>
<keyword evidence="5 8" id="KW-1133">Transmembrane helix</keyword>
<evidence type="ECO:0000256" key="6">
    <source>
        <dbReference type="ARBA" id="ARBA00023065"/>
    </source>
</evidence>
<protein>
    <submittedName>
        <fullName evidence="10">Uncharacterized protein</fullName>
    </submittedName>
</protein>
<feature type="signal peptide" evidence="9">
    <location>
        <begin position="1"/>
        <end position="21"/>
    </location>
</feature>
<evidence type="ECO:0000256" key="1">
    <source>
        <dbReference type="ARBA" id="ARBA00004141"/>
    </source>
</evidence>
<evidence type="ECO:0000313" key="11">
    <source>
        <dbReference type="Proteomes" id="UP001150925"/>
    </source>
</evidence>
<dbReference type="GO" id="GO:0005385">
    <property type="term" value="F:zinc ion transmembrane transporter activity"/>
    <property type="evidence" value="ECO:0007669"/>
    <property type="project" value="InterPro"/>
</dbReference>
<gene>
    <name evidence="10" type="ORF">IWQ62_006062</name>
</gene>
<comment type="similarity">
    <text evidence="2 8">Belongs to the ZIP transporter (TC 2.A.5) family.</text>
</comment>
<dbReference type="PANTHER" id="PTHR11040:SF44">
    <property type="entry name" value="PROTEIN ZNTC-RELATED"/>
    <property type="match status" value="1"/>
</dbReference>
<evidence type="ECO:0000256" key="7">
    <source>
        <dbReference type="ARBA" id="ARBA00023136"/>
    </source>
</evidence>
<dbReference type="PANTHER" id="PTHR11040">
    <property type="entry name" value="ZINC/IRON TRANSPORTER"/>
    <property type="match status" value="1"/>
</dbReference>
<evidence type="ECO:0000256" key="5">
    <source>
        <dbReference type="ARBA" id="ARBA00022989"/>
    </source>
</evidence>
<dbReference type="AlphaFoldDB" id="A0A9W8ALI9"/>
<organism evidence="10 11">
    <name type="scientific">Dispira parvispora</name>
    <dbReference type="NCBI Taxonomy" id="1520584"/>
    <lineage>
        <taxon>Eukaryota</taxon>
        <taxon>Fungi</taxon>
        <taxon>Fungi incertae sedis</taxon>
        <taxon>Zoopagomycota</taxon>
        <taxon>Kickxellomycotina</taxon>
        <taxon>Dimargaritomycetes</taxon>
        <taxon>Dimargaritales</taxon>
        <taxon>Dimargaritaceae</taxon>
        <taxon>Dispira</taxon>
    </lineage>
</organism>
<keyword evidence="11" id="KW-1185">Reference proteome</keyword>
<dbReference type="Pfam" id="PF02535">
    <property type="entry name" value="Zip"/>
    <property type="match status" value="1"/>
</dbReference>
<feature type="transmembrane region" description="Helical" evidence="8">
    <location>
        <begin position="77"/>
        <end position="98"/>
    </location>
</feature>
<comment type="caution">
    <text evidence="10">The sequence shown here is derived from an EMBL/GenBank/DDBJ whole genome shotgun (WGS) entry which is preliminary data.</text>
</comment>
<evidence type="ECO:0000256" key="3">
    <source>
        <dbReference type="ARBA" id="ARBA00022448"/>
    </source>
</evidence>
<reference evidence="10" key="1">
    <citation type="submission" date="2022-07" db="EMBL/GenBank/DDBJ databases">
        <title>Phylogenomic reconstructions and comparative analyses of Kickxellomycotina fungi.</title>
        <authorList>
            <person name="Reynolds N.K."/>
            <person name="Stajich J.E."/>
            <person name="Barry K."/>
            <person name="Grigoriev I.V."/>
            <person name="Crous P."/>
            <person name="Smith M.E."/>
        </authorList>
    </citation>
    <scope>NUCLEOTIDE SEQUENCE</scope>
    <source>
        <strain evidence="10">RSA 1196</strain>
    </source>
</reference>
<sequence length="413" mass="44426">MAAYIWLKWVALLLVCSTTVAIPHSTNVNQQIVDGLRHGPAGHSHGHDDHDHDHDHDHSHLENCLVDLASQQYSVPLGIAAVFIMFVVSAMGSFLPVVARYYPKLRIPAKLVELGKHFGTGIVLATGFIHMFPGAIFSLTDPCVLPGFAAYSAFAGLFAMIAALFFHLLEFSVSHYEPHQHSTAIVDEKSMHNNTAGSPPSSQTVRHTDTALTIASDCSAYDLPNCNHANLDSTAASHAHAHAHGTLFQEAGAESRRISTYLLEFGIALHSVIIGLALGTADGQEFLPLLIALCFHQFFEGIALGARIAELTYSAAWMPMVNALAYAVTTPLGTALGVALRSVYQARSPTTLAVQGVLDAVSAGILIYTALVNLMAQEFVQPSFQRLPKRTQHLYLAALYAGVATMSVIGIWA</sequence>
<keyword evidence="4 8" id="KW-0812">Transmembrane</keyword>
<dbReference type="OrthoDB" id="448280at2759"/>
<proteinExistence type="inferred from homology"/>
<dbReference type="NCBIfam" id="TIGR00820">
    <property type="entry name" value="zip"/>
    <property type="match status" value="1"/>
</dbReference>
<dbReference type="InterPro" id="IPR003689">
    <property type="entry name" value="ZIP"/>
</dbReference>
<evidence type="ECO:0000256" key="8">
    <source>
        <dbReference type="RuleBase" id="RU362088"/>
    </source>
</evidence>
<accession>A0A9W8ALI9</accession>
<feature type="transmembrane region" description="Helical" evidence="8">
    <location>
        <begin position="286"/>
        <end position="309"/>
    </location>
</feature>
<evidence type="ECO:0000256" key="4">
    <source>
        <dbReference type="ARBA" id="ARBA00022692"/>
    </source>
</evidence>
<keyword evidence="9" id="KW-0732">Signal</keyword>
<feature type="transmembrane region" description="Helical" evidence="8">
    <location>
        <begin position="148"/>
        <end position="169"/>
    </location>
</feature>
<dbReference type="InterPro" id="IPR004698">
    <property type="entry name" value="Zn/Fe_permease_fun/pln"/>
</dbReference>
<feature type="transmembrane region" description="Helical" evidence="8">
    <location>
        <begin position="118"/>
        <end position="136"/>
    </location>
</feature>